<keyword evidence="2" id="KW-0472">Membrane</keyword>
<keyword evidence="1" id="KW-0175">Coiled coil</keyword>
<dbReference type="InterPro" id="IPR050445">
    <property type="entry name" value="Bact_polysacc_biosynth/exp"/>
</dbReference>
<evidence type="ECO:0008006" key="5">
    <source>
        <dbReference type="Google" id="ProtNLM"/>
    </source>
</evidence>
<dbReference type="EMBL" id="JANIBC010000001">
    <property type="protein sequence ID" value="MCQ8184005.1"/>
    <property type="molecule type" value="Genomic_DNA"/>
</dbReference>
<feature type="coiled-coil region" evidence="1">
    <location>
        <begin position="161"/>
        <end position="245"/>
    </location>
</feature>
<comment type="caution">
    <text evidence="3">The sequence shown here is derived from an EMBL/GenBank/DDBJ whole genome shotgun (WGS) entry which is preliminary data.</text>
</comment>
<evidence type="ECO:0000256" key="1">
    <source>
        <dbReference type="SAM" id="Coils"/>
    </source>
</evidence>
<keyword evidence="2" id="KW-0812">Transmembrane</keyword>
<feature type="transmembrane region" description="Helical" evidence="2">
    <location>
        <begin position="519"/>
        <end position="539"/>
    </location>
</feature>
<dbReference type="AlphaFoldDB" id="A0A9X2RGH5"/>
<feature type="coiled-coil region" evidence="1">
    <location>
        <begin position="328"/>
        <end position="397"/>
    </location>
</feature>
<feature type="transmembrane region" description="Helical" evidence="2">
    <location>
        <begin position="17"/>
        <end position="38"/>
    </location>
</feature>
<sequence>MERYDIGDFIRIGLRRFFWMLIPFLVALTIGLVVLGTIPERYHSRALLIVTDQQVSQDLVPSAVQAIAQDRLETIKAEIRARDNVVELARKFDLFDRDSKKPFSAQVVDVRDDIRISIEKIDNRRRRSDEPSTITFEIGFVHENPQTAFRVANQVVTDFLAENVEARIEAAEGTAEFFRTEARDQQRRLDDIRREIADVRNENAGLTPESLSYNQSVYERLRDEMQRLEERVESSNQSLALMRVQQPLIIDANERSDLERVTLNEKRRQLLSLKSQFTETYPGVIALTGEVLELEARLDPRAFERRSQSLISGLNTRLRSDDLSDSQRAELEERRQDLRAQLADARAQGGQSSLARLQFETNEQQLMQRIESDEARLEELRTELDEAEDRIARMPRVAARLDVLETEEERILRLLERTQGKLATAEQSESLEAQQKAERVEILESAVLPDTPTAPDKPAVAIMLAGASGGLAAAIGLLPVLLMPKVDSGRQMGLSLPGVTVVEVPEIVDEEEQKFRRTVMIALVLVSVLLAALCGYIAYRVLL</sequence>
<dbReference type="PANTHER" id="PTHR32309:SF31">
    <property type="entry name" value="CAPSULAR EXOPOLYSACCHARIDE FAMILY"/>
    <property type="match status" value="1"/>
</dbReference>
<keyword evidence="4" id="KW-1185">Reference proteome</keyword>
<gene>
    <name evidence="3" type="ORF">NOG11_01260</name>
</gene>
<proteinExistence type="predicted"/>
<organism evidence="3 4">
    <name type="scientific">Parvularcula maris</name>
    <dbReference type="NCBI Taxonomy" id="2965077"/>
    <lineage>
        <taxon>Bacteria</taxon>
        <taxon>Pseudomonadati</taxon>
        <taxon>Pseudomonadota</taxon>
        <taxon>Alphaproteobacteria</taxon>
        <taxon>Parvularculales</taxon>
        <taxon>Parvularculaceae</taxon>
        <taxon>Parvularcula</taxon>
    </lineage>
</organism>
<accession>A0A9X2RGH5</accession>
<dbReference type="Proteomes" id="UP001142610">
    <property type="component" value="Unassembled WGS sequence"/>
</dbReference>
<feature type="transmembrane region" description="Helical" evidence="2">
    <location>
        <begin position="459"/>
        <end position="482"/>
    </location>
</feature>
<evidence type="ECO:0000313" key="3">
    <source>
        <dbReference type="EMBL" id="MCQ8184005.1"/>
    </source>
</evidence>
<dbReference type="PANTHER" id="PTHR32309">
    <property type="entry name" value="TYROSINE-PROTEIN KINASE"/>
    <property type="match status" value="1"/>
</dbReference>
<evidence type="ECO:0000313" key="4">
    <source>
        <dbReference type="Proteomes" id="UP001142610"/>
    </source>
</evidence>
<name>A0A9X2RGH5_9PROT</name>
<evidence type="ECO:0000256" key="2">
    <source>
        <dbReference type="SAM" id="Phobius"/>
    </source>
</evidence>
<reference evidence="3" key="1">
    <citation type="submission" date="2022-07" db="EMBL/GenBank/DDBJ databases">
        <title>Parvularcula maris sp. nov., an algicidal bacterium isolated from seawater.</title>
        <authorList>
            <person name="Li F."/>
        </authorList>
    </citation>
    <scope>NUCLEOTIDE SEQUENCE</scope>
    <source>
        <strain evidence="3">BGMRC 0090</strain>
    </source>
</reference>
<protein>
    <recommendedName>
        <fullName evidence="5">Lipopolysaccharide biosynthesis protein</fullName>
    </recommendedName>
</protein>
<dbReference type="RefSeq" id="WP_256617810.1">
    <property type="nucleotide sequence ID" value="NZ_JANIBC010000001.1"/>
</dbReference>
<keyword evidence="2" id="KW-1133">Transmembrane helix</keyword>